<dbReference type="InterPro" id="IPR017871">
    <property type="entry name" value="ABC_transporter-like_CS"/>
</dbReference>
<evidence type="ECO:0000259" key="9">
    <source>
        <dbReference type="PROSITE" id="PS50893"/>
    </source>
</evidence>
<dbReference type="Gene3D" id="3.40.50.300">
    <property type="entry name" value="P-loop containing nucleotide triphosphate hydrolases"/>
    <property type="match status" value="1"/>
</dbReference>
<evidence type="ECO:0000256" key="5">
    <source>
        <dbReference type="ARBA" id="ARBA00022741"/>
    </source>
</evidence>
<dbReference type="InterPro" id="IPR003593">
    <property type="entry name" value="AAA+_ATPase"/>
</dbReference>
<dbReference type="InterPro" id="IPR003439">
    <property type="entry name" value="ABC_transporter-like_ATP-bd"/>
</dbReference>
<dbReference type="SMART" id="SM00382">
    <property type="entry name" value="AAA"/>
    <property type="match status" value="1"/>
</dbReference>
<dbReference type="PROSITE" id="PS00211">
    <property type="entry name" value="ABC_TRANSPORTER_1"/>
    <property type="match status" value="1"/>
</dbReference>
<dbReference type="GO" id="GO:0016887">
    <property type="term" value="F:ATP hydrolysis activity"/>
    <property type="evidence" value="ECO:0007669"/>
    <property type="project" value="InterPro"/>
</dbReference>
<keyword evidence="4" id="KW-1003">Cell membrane</keyword>
<keyword evidence="7" id="KW-1278">Translocase</keyword>
<reference evidence="10 11" key="1">
    <citation type="journal article" date="2015" name="Int. J. Syst. Evol. Microbiol.">
        <title>Sporolactobacillus shoreae sp. nov. and Sporolactobacillus spathodeae sp. nov., two spore-forming lactic acid bacteria isolated from tree barks in Thailand.</title>
        <authorList>
            <person name="Thamacharoensuk T."/>
            <person name="Kitahara M."/>
            <person name="Ohkuma M."/>
            <person name="Thongchul N."/>
            <person name="Tanasupawat S."/>
        </authorList>
    </citation>
    <scope>NUCLEOTIDE SEQUENCE [LARGE SCALE GENOMIC DNA]</scope>
    <source>
        <strain evidence="10 11">BK92</strain>
    </source>
</reference>
<keyword evidence="3" id="KW-0813">Transport</keyword>
<keyword evidence="6 10" id="KW-0067">ATP-binding</keyword>
<evidence type="ECO:0000256" key="1">
    <source>
        <dbReference type="ARBA" id="ARBA00004202"/>
    </source>
</evidence>
<evidence type="ECO:0000256" key="8">
    <source>
        <dbReference type="ARBA" id="ARBA00023136"/>
    </source>
</evidence>
<proteinExistence type="inferred from homology"/>
<dbReference type="PANTHER" id="PTHR43553:SF27">
    <property type="entry name" value="ENERGY-COUPLING FACTOR TRANSPORTER ATP-BINDING PROTEIN ECFA2"/>
    <property type="match status" value="1"/>
</dbReference>
<dbReference type="GO" id="GO:0015087">
    <property type="term" value="F:cobalt ion transmembrane transporter activity"/>
    <property type="evidence" value="ECO:0007669"/>
    <property type="project" value="UniProtKB-ARBA"/>
</dbReference>
<evidence type="ECO:0000256" key="7">
    <source>
        <dbReference type="ARBA" id="ARBA00022967"/>
    </source>
</evidence>
<dbReference type="PANTHER" id="PTHR43553">
    <property type="entry name" value="HEAVY METAL TRANSPORTER"/>
    <property type="match status" value="1"/>
</dbReference>
<evidence type="ECO:0000313" key="10">
    <source>
        <dbReference type="EMBL" id="TGA97621.1"/>
    </source>
</evidence>
<dbReference type="GO" id="GO:0042626">
    <property type="term" value="F:ATPase-coupled transmembrane transporter activity"/>
    <property type="evidence" value="ECO:0007669"/>
    <property type="project" value="TreeGrafter"/>
</dbReference>
<dbReference type="GO" id="GO:0005524">
    <property type="term" value="F:ATP binding"/>
    <property type="evidence" value="ECO:0007669"/>
    <property type="project" value="UniProtKB-KW"/>
</dbReference>
<organism evidence="10 11">
    <name type="scientific">Sporolactobacillus shoreae</name>
    <dbReference type="NCBI Taxonomy" id="1465501"/>
    <lineage>
        <taxon>Bacteria</taxon>
        <taxon>Bacillati</taxon>
        <taxon>Bacillota</taxon>
        <taxon>Bacilli</taxon>
        <taxon>Bacillales</taxon>
        <taxon>Sporolactobacillaceae</taxon>
        <taxon>Sporolactobacillus</taxon>
    </lineage>
</organism>
<sequence length="282" mass="31149">MSKVVVNNLKYRYPLTENLAINGLTFEIEQGELIGIIGRNGAGKSTLCAALTGLVPHFFKGAYGGSVHIDGINVKESKLSYISREVGIVFQNPFTQMTGAKETVKEELAFGLENLGVPKLEMLRRIEDALNLLEIDHLRDKNPLELSGGQMQRVAIASILVMHPGLLVLDEPTSQLDPQGTAEVFRAIKKLSNQGMTIIMVEHKIEEIAEYADRVMFLDNGKIVAFDTPTNVFSMNHLEEHGLRPPVFTRVCKGLGIRDLSGLYPVTLSEAVNEVQKFNESD</sequence>
<feature type="domain" description="ABC transporter" evidence="9">
    <location>
        <begin position="4"/>
        <end position="245"/>
    </location>
</feature>
<dbReference type="Pfam" id="PF00005">
    <property type="entry name" value="ABC_tran"/>
    <property type="match status" value="1"/>
</dbReference>
<comment type="caution">
    <text evidence="10">The sequence shown here is derived from an EMBL/GenBank/DDBJ whole genome shotgun (WGS) entry which is preliminary data.</text>
</comment>
<dbReference type="Proteomes" id="UP000298347">
    <property type="component" value="Unassembled WGS sequence"/>
</dbReference>
<gene>
    <name evidence="10" type="ORF">E4665_10945</name>
</gene>
<dbReference type="InterPro" id="IPR050095">
    <property type="entry name" value="ECF_ABC_transporter_ATP-bd"/>
</dbReference>
<comment type="similarity">
    <text evidence="2">Belongs to the ABC transporter superfamily.</text>
</comment>
<dbReference type="GO" id="GO:0043190">
    <property type="term" value="C:ATP-binding cassette (ABC) transporter complex"/>
    <property type="evidence" value="ECO:0007669"/>
    <property type="project" value="TreeGrafter"/>
</dbReference>
<evidence type="ECO:0000313" key="11">
    <source>
        <dbReference type="Proteomes" id="UP000298347"/>
    </source>
</evidence>
<accession>A0A4Z0GLH6</accession>
<evidence type="ECO:0000256" key="2">
    <source>
        <dbReference type="ARBA" id="ARBA00005417"/>
    </source>
</evidence>
<dbReference type="SUPFAM" id="SSF52540">
    <property type="entry name" value="P-loop containing nucleoside triphosphate hydrolases"/>
    <property type="match status" value="1"/>
</dbReference>
<comment type="subcellular location">
    <subcellularLocation>
        <location evidence="1">Cell membrane</location>
        <topology evidence="1">Peripheral membrane protein</topology>
    </subcellularLocation>
</comment>
<dbReference type="OrthoDB" id="9784332at2"/>
<name>A0A4Z0GLH6_9BACL</name>
<keyword evidence="8" id="KW-0472">Membrane</keyword>
<dbReference type="AlphaFoldDB" id="A0A4Z0GLH6"/>
<dbReference type="InterPro" id="IPR027417">
    <property type="entry name" value="P-loop_NTPase"/>
</dbReference>
<dbReference type="PROSITE" id="PS50893">
    <property type="entry name" value="ABC_TRANSPORTER_2"/>
    <property type="match status" value="1"/>
</dbReference>
<protein>
    <submittedName>
        <fullName evidence="10">ABC transporter ATP-binding protein</fullName>
    </submittedName>
</protein>
<dbReference type="EMBL" id="SRJD01000012">
    <property type="protein sequence ID" value="TGA97621.1"/>
    <property type="molecule type" value="Genomic_DNA"/>
</dbReference>
<evidence type="ECO:0000256" key="3">
    <source>
        <dbReference type="ARBA" id="ARBA00022448"/>
    </source>
</evidence>
<keyword evidence="5" id="KW-0547">Nucleotide-binding</keyword>
<evidence type="ECO:0000256" key="6">
    <source>
        <dbReference type="ARBA" id="ARBA00022840"/>
    </source>
</evidence>
<dbReference type="CDD" id="cd03225">
    <property type="entry name" value="ABC_cobalt_CbiO_domain1"/>
    <property type="match status" value="1"/>
</dbReference>
<dbReference type="RefSeq" id="WP_135348831.1">
    <property type="nucleotide sequence ID" value="NZ_SRJD01000012.1"/>
</dbReference>
<evidence type="ECO:0000256" key="4">
    <source>
        <dbReference type="ARBA" id="ARBA00022475"/>
    </source>
</evidence>
<dbReference type="FunFam" id="3.40.50.300:FF:000224">
    <property type="entry name" value="Energy-coupling factor transporter ATP-binding protein EcfA"/>
    <property type="match status" value="1"/>
</dbReference>
<keyword evidence="11" id="KW-1185">Reference proteome</keyword>
<dbReference type="InterPro" id="IPR015856">
    <property type="entry name" value="ABC_transpr_CbiO/EcfA_su"/>
</dbReference>